<protein>
    <submittedName>
        <fullName evidence="2">Uncharacterized protein</fullName>
    </submittedName>
</protein>
<proteinExistence type="predicted"/>
<reference evidence="2" key="2">
    <citation type="submission" date="2021-04" db="EMBL/GenBank/DDBJ databases">
        <authorList>
            <person name="Podell S."/>
        </authorList>
    </citation>
    <scope>NUCLEOTIDE SEQUENCE</scope>
    <source>
        <strain evidence="2">Hildebrandi</strain>
    </source>
</reference>
<dbReference type="Proteomes" id="UP000693970">
    <property type="component" value="Unassembled WGS sequence"/>
</dbReference>
<organism evidence="2 3">
    <name type="scientific">Nitzschia inconspicua</name>
    <dbReference type="NCBI Taxonomy" id="303405"/>
    <lineage>
        <taxon>Eukaryota</taxon>
        <taxon>Sar</taxon>
        <taxon>Stramenopiles</taxon>
        <taxon>Ochrophyta</taxon>
        <taxon>Bacillariophyta</taxon>
        <taxon>Bacillariophyceae</taxon>
        <taxon>Bacillariophycidae</taxon>
        <taxon>Bacillariales</taxon>
        <taxon>Bacillariaceae</taxon>
        <taxon>Nitzschia</taxon>
    </lineage>
</organism>
<sequence length="310" mass="34904">MPAESSLTGKRSAADCIGENQHAGKKGRLDGTTAPHRVMPPPKDGVIATFTPTKFTHVHLKLLKVLYPQQDLEQDDGSVKQEQWKHMERFLQNREEVKTMSAQVKVSEVIHDESMAFEELVENSPSIVTTGTNFLPSPQPSATARWSAQKMLPSLSTHSSASKYQRALSARFFSCADRFGSSSSSPGNIRYSARRQHQESPIDVDANPFGILSSFLKHKHQETCQRFQQFVSPIQELGKDAERRVQSLTLQLKETADKRKQAGMNAFLLDPTESRHPSVDVATLEEERVRMETKLDLWTILWKDITATMK</sequence>
<comment type="caution">
    <text evidence="2">The sequence shown here is derived from an EMBL/GenBank/DDBJ whole genome shotgun (WGS) entry which is preliminary data.</text>
</comment>
<dbReference type="EMBL" id="JAGRRH010000021">
    <property type="protein sequence ID" value="KAG7346861.1"/>
    <property type="molecule type" value="Genomic_DNA"/>
</dbReference>
<accession>A0A9K3KNW7</accession>
<reference evidence="2" key="1">
    <citation type="journal article" date="2021" name="Sci. Rep.">
        <title>Diploid genomic architecture of Nitzschia inconspicua, an elite biomass production diatom.</title>
        <authorList>
            <person name="Oliver A."/>
            <person name="Podell S."/>
            <person name="Pinowska A."/>
            <person name="Traller J.C."/>
            <person name="Smith S.R."/>
            <person name="McClure R."/>
            <person name="Beliaev A."/>
            <person name="Bohutskyi P."/>
            <person name="Hill E.A."/>
            <person name="Rabines A."/>
            <person name="Zheng H."/>
            <person name="Allen L.Z."/>
            <person name="Kuo A."/>
            <person name="Grigoriev I.V."/>
            <person name="Allen A.E."/>
            <person name="Hazlebeck D."/>
            <person name="Allen E.E."/>
        </authorList>
    </citation>
    <scope>NUCLEOTIDE SEQUENCE</scope>
    <source>
        <strain evidence="2">Hildebrandi</strain>
    </source>
</reference>
<evidence type="ECO:0000313" key="2">
    <source>
        <dbReference type="EMBL" id="KAG7346861.1"/>
    </source>
</evidence>
<evidence type="ECO:0000256" key="1">
    <source>
        <dbReference type="SAM" id="MobiDB-lite"/>
    </source>
</evidence>
<gene>
    <name evidence="2" type="ORF">IV203_005930</name>
</gene>
<evidence type="ECO:0000313" key="3">
    <source>
        <dbReference type="Proteomes" id="UP000693970"/>
    </source>
</evidence>
<feature type="region of interest" description="Disordered" evidence="1">
    <location>
        <begin position="1"/>
        <end position="41"/>
    </location>
</feature>
<keyword evidence="3" id="KW-1185">Reference proteome</keyword>
<dbReference type="AlphaFoldDB" id="A0A9K3KNW7"/>
<name>A0A9K3KNW7_9STRA</name>